<dbReference type="EMBL" id="JAQQFM010000006">
    <property type="protein sequence ID" value="MFL9925679.1"/>
    <property type="molecule type" value="Genomic_DNA"/>
</dbReference>
<accession>A0ABW9ABS1</accession>
<gene>
    <name evidence="2" type="ORF">PQR62_15470</name>
</gene>
<evidence type="ECO:0000313" key="3">
    <source>
        <dbReference type="Proteomes" id="UP001629246"/>
    </source>
</evidence>
<keyword evidence="1" id="KW-0812">Transmembrane</keyword>
<keyword evidence="1" id="KW-1133">Transmembrane helix</keyword>
<evidence type="ECO:0000256" key="1">
    <source>
        <dbReference type="SAM" id="Phobius"/>
    </source>
</evidence>
<proteinExistence type="predicted"/>
<dbReference type="Proteomes" id="UP001629246">
    <property type="component" value="Unassembled WGS sequence"/>
</dbReference>
<sequence>MLWLLAAKKKKHLLLHQHQPLKLQQHQQPLQHQLLKLLQPQLLLLTQLSQLMLLLQHRQLTQLSQLTHLLSNLRITCTAKKPTFGRLFLRLHFPSSAFLLLFILALSGIALTANARPAA</sequence>
<keyword evidence="3" id="KW-1185">Reference proteome</keyword>
<comment type="caution">
    <text evidence="2">The sequence shown here is derived from an EMBL/GenBank/DDBJ whole genome shotgun (WGS) entry which is preliminary data.</text>
</comment>
<evidence type="ECO:0000313" key="2">
    <source>
        <dbReference type="EMBL" id="MFL9925679.1"/>
    </source>
</evidence>
<reference evidence="2 3" key="1">
    <citation type="journal article" date="2024" name="Chem. Sci.">
        <title>Discovery of megapolipeptins by genome mining of a Burkholderiales bacteria collection.</title>
        <authorList>
            <person name="Paulo B.S."/>
            <person name="Recchia M.J.J."/>
            <person name="Lee S."/>
            <person name="Fergusson C.H."/>
            <person name="Romanowski S.B."/>
            <person name="Hernandez A."/>
            <person name="Krull N."/>
            <person name="Liu D.Y."/>
            <person name="Cavanagh H."/>
            <person name="Bos A."/>
            <person name="Gray C.A."/>
            <person name="Murphy B.T."/>
            <person name="Linington R.G."/>
            <person name="Eustaquio A.S."/>
        </authorList>
    </citation>
    <scope>NUCLEOTIDE SEQUENCE [LARGE SCALE GENOMIC DNA]</scope>
    <source>
        <strain evidence="2 3">RL21-008-BIB-A</strain>
    </source>
</reference>
<name>A0ABW9ABS1_9BURK</name>
<protein>
    <submittedName>
        <fullName evidence="2">Uncharacterized protein</fullName>
    </submittedName>
</protein>
<organism evidence="2 3">
    <name type="scientific">Herbaspirillum lusitanum</name>
    <dbReference type="NCBI Taxonomy" id="213312"/>
    <lineage>
        <taxon>Bacteria</taxon>
        <taxon>Pseudomonadati</taxon>
        <taxon>Pseudomonadota</taxon>
        <taxon>Betaproteobacteria</taxon>
        <taxon>Burkholderiales</taxon>
        <taxon>Oxalobacteraceae</taxon>
        <taxon>Herbaspirillum</taxon>
    </lineage>
</organism>
<feature type="transmembrane region" description="Helical" evidence="1">
    <location>
        <begin position="91"/>
        <end position="113"/>
    </location>
</feature>
<keyword evidence="1" id="KW-0472">Membrane</keyword>